<dbReference type="InterPro" id="IPR008551">
    <property type="entry name" value="TANGO2"/>
</dbReference>
<keyword evidence="2" id="KW-1185">Reference proteome</keyword>
<dbReference type="Pfam" id="PF05742">
    <property type="entry name" value="TANGO2"/>
    <property type="match status" value="1"/>
</dbReference>
<dbReference type="KEGG" id="msd:MYSTI_03226"/>
<dbReference type="PATRIC" id="fig|1278073.3.peg.3286"/>
<dbReference type="AlphaFoldDB" id="L7UDK9"/>
<evidence type="ECO:0000313" key="1">
    <source>
        <dbReference type="EMBL" id="AGC44539.1"/>
    </source>
</evidence>
<reference evidence="1 2" key="1">
    <citation type="journal article" date="2013" name="Genome Announc.">
        <title>Complete genome sequence of Myxococcus stipitatus strain DSM 14675, a fruiting myxobacterium.</title>
        <authorList>
            <person name="Huntley S."/>
            <person name="Kneip S."/>
            <person name="Treuner-Lange A."/>
            <person name="Sogaard-Andersen L."/>
        </authorList>
    </citation>
    <scope>NUCLEOTIDE SEQUENCE [LARGE SCALE GENOMIC DNA]</scope>
    <source>
        <strain evidence="2">DSM 14675 / JCM 12634 / Mx s8</strain>
    </source>
</reference>
<dbReference type="PANTHER" id="PTHR17985:SF8">
    <property type="entry name" value="TRANSPORT AND GOLGI ORGANIZATION PROTEIN 2 HOMOLOG"/>
    <property type="match status" value="1"/>
</dbReference>
<accession>L7UDK9</accession>
<sequence length="281" mass="30580">MQDDAGDVIDPIRMCTLVILRQVHPEWPLVLAANRDEFFARPATGPQVLLESPRAVGGRDVERGGTWMGVTHAGLFVGLTNQRGGRIQGSAPRSRGEVVLEALQAGSVEAIERYLDTLSGEDFLPFNLLYGDARTLRVAYARTGQSRLRREEVPPGVHVLPNDDLDSPTLPKVERARQLAAPLVHQPWPRVEAGLKALLADDQLPPLEQVPVSPAGEAFPRDFLQQLQALCIRTPTYGTRSSAIVALAPGRVGHYLASDTPPDQGPWRDVTALLDAPRPPA</sequence>
<name>L7UDK9_MYXSD</name>
<dbReference type="eggNOG" id="COG3332">
    <property type="taxonomic scope" value="Bacteria"/>
</dbReference>
<organism evidence="1 2">
    <name type="scientific">Myxococcus stipitatus (strain DSM 14675 / JCM 12634 / Mx s8)</name>
    <dbReference type="NCBI Taxonomy" id="1278073"/>
    <lineage>
        <taxon>Bacteria</taxon>
        <taxon>Pseudomonadati</taxon>
        <taxon>Myxococcota</taxon>
        <taxon>Myxococcia</taxon>
        <taxon>Myxococcales</taxon>
        <taxon>Cystobacterineae</taxon>
        <taxon>Myxococcaceae</taxon>
        <taxon>Myxococcus</taxon>
    </lineage>
</organism>
<protein>
    <recommendedName>
        <fullName evidence="3">NRDE family protein</fullName>
    </recommendedName>
</protein>
<evidence type="ECO:0000313" key="2">
    <source>
        <dbReference type="Proteomes" id="UP000011131"/>
    </source>
</evidence>
<proteinExistence type="predicted"/>
<gene>
    <name evidence="1" type="ordered locus">MYSTI_03226</name>
</gene>
<dbReference type="Proteomes" id="UP000011131">
    <property type="component" value="Chromosome"/>
</dbReference>
<evidence type="ECO:0008006" key="3">
    <source>
        <dbReference type="Google" id="ProtNLM"/>
    </source>
</evidence>
<dbReference type="EMBL" id="CP004025">
    <property type="protein sequence ID" value="AGC44539.1"/>
    <property type="molecule type" value="Genomic_DNA"/>
</dbReference>
<dbReference type="HOGENOM" id="CLU_047037_1_1_7"/>
<dbReference type="PANTHER" id="PTHR17985">
    <property type="entry name" value="SER/THR-RICH PROTEIN T10 IN DGCR REGION"/>
    <property type="match status" value="1"/>
</dbReference>